<dbReference type="PANTHER" id="PTHR42101:SF1">
    <property type="entry name" value="LOW TEMPERATURE REQUIREMENT A"/>
    <property type="match status" value="1"/>
</dbReference>
<feature type="transmembrane region" description="Helical" evidence="2">
    <location>
        <begin position="135"/>
        <end position="152"/>
    </location>
</feature>
<accession>A0A8H3CC25</accession>
<dbReference type="EMBL" id="CAJMWZ010003809">
    <property type="protein sequence ID" value="CAE6479116.1"/>
    <property type="molecule type" value="Genomic_DNA"/>
</dbReference>
<feature type="compositionally biased region" description="Low complexity" evidence="1">
    <location>
        <begin position="754"/>
        <end position="772"/>
    </location>
</feature>
<feature type="transmembrane region" description="Helical" evidence="2">
    <location>
        <begin position="361"/>
        <end position="384"/>
    </location>
</feature>
<dbReference type="Pfam" id="PF06772">
    <property type="entry name" value="LtrA"/>
    <property type="match status" value="1"/>
</dbReference>
<gene>
    <name evidence="3" type="ORF">RDB_LOCUS72499</name>
</gene>
<feature type="transmembrane region" description="Helical" evidence="2">
    <location>
        <begin position="554"/>
        <end position="573"/>
    </location>
</feature>
<feature type="compositionally biased region" description="Polar residues" evidence="1">
    <location>
        <begin position="704"/>
        <end position="722"/>
    </location>
</feature>
<feature type="transmembrane region" description="Helical" evidence="2">
    <location>
        <begin position="164"/>
        <end position="183"/>
    </location>
</feature>
<feature type="region of interest" description="Disordered" evidence="1">
    <location>
        <begin position="679"/>
        <end position="772"/>
    </location>
</feature>
<feature type="transmembrane region" description="Helical" evidence="2">
    <location>
        <begin position="624"/>
        <end position="649"/>
    </location>
</feature>
<keyword evidence="2" id="KW-0472">Membrane</keyword>
<feature type="transmembrane region" description="Helical" evidence="2">
    <location>
        <begin position="229"/>
        <end position="250"/>
    </location>
</feature>
<keyword evidence="2" id="KW-1133">Transmembrane helix</keyword>
<keyword evidence="2" id="KW-0812">Transmembrane</keyword>
<sequence>MSAPSLRSRRQAPRPTSFAAISKEVDPENDNLILHRRERLIPWSKSPFFDKLTVEYRKLKEERRQSSYHGGASTPVPETYAGMLTADETKDVDKSNDEERGERPPAWLDLFYDLAWASTFSTLTQNNIISGGEESISYATFFALVWWMWVSQVSYDIRFYSNDWVHRICVFLQLCVFGALAAFTSKFDVTAFIGSDDSDPAQRALDTFNGVSQDQQMANNLAAQRIPEVSFFGIALVVGISRILLCLQYVRVWLYAHDKRDPAVVVKPLAMFISAGLWCGSFAMLFTARYTNNAAHISKFIMWGVATAIEVAGHYFSPPASHLRSMGSLTARLATLVTIILGEGLNGITGTLRFAATSLGFNLRSVALVLCTAVVVYLTFYLYFEGTRPRISKNRRSLWICLHLPYMLCVILFMEGLKNILLYTILYNSIEFTVIRFLALLEAAVHADDMITTLNQTMTPFLAKIGFSWDDGWTQVMTVSVAAMNNTATNQTAAFEKAFIGEMYRLLMNMTVQVVMLRNDSVVAIDTTDPNSNLPEFGKVLASLLQPHVQGVRWINALAGGTLIFLALINVTQSWPKDRYAWGSAISRLLNGTLLLMLLFMNVGSSEFDDLSPKGAIWYWLDSFWALPTLAFSLLGQTIIDQVLLILAVRSAERGLERTYEPSMLDPLRDSKDYAYDPPKPSGASFATTPTTYPPTPGTGAYGNAQSNWQPAYVPLSQQQPGYASPPATGRQNSYGFTAPPPQALPFQATPFQPTGGTAIPPGGIVTPSRPR</sequence>
<dbReference type="Proteomes" id="UP000663850">
    <property type="component" value="Unassembled WGS sequence"/>
</dbReference>
<dbReference type="PANTHER" id="PTHR42101">
    <property type="entry name" value="CHROMOSOME 16, WHOLE GENOME SHOTGUN SEQUENCE"/>
    <property type="match status" value="1"/>
</dbReference>
<proteinExistence type="predicted"/>
<feature type="transmembrane region" description="Helical" evidence="2">
    <location>
        <begin position="270"/>
        <end position="288"/>
    </location>
</feature>
<feature type="transmembrane region" description="Helical" evidence="2">
    <location>
        <begin position="396"/>
        <end position="413"/>
    </location>
</feature>
<dbReference type="InterPro" id="IPR010640">
    <property type="entry name" value="Low_temperature_requirement_A"/>
</dbReference>
<feature type="transmembrane region" description="Helical" evidence="2">
    <location>
        <begin position="329"/>
        <end position="349"/>
    </location>
</feature>
<evidence type="ECO:0000256" key="2">
    <source>
        <dbReference type="SAM" id="Phobius"/>
    </source>
</evidence>
<evidence type="ECO:0000256" key="1">
    <source>
        <dbReference type="SAM" id="MobiDB-lite"/>
    </source>
</evidence>
<comment type="caution">
    <text evidence="3">The sequence shown here is derived from an EMBL/GenBank/DDBJ whole genome shotgun (WGS) entry which is preliminary data.</text>
</comment>
<feature type="region of interest" description="Disordered" evidence="1">
    <location>
        <begin position="1"/>
        <end position="23"/>
    </location>
</feature>
<evidence type="ECO:0000313" key="3">
    <source>
        <dbReference type="EMBL" id="CAE6479116.1"/>
    </source>
</evidence>
<organism evidence="3 4">
    <name type="scientific">Rhizoctonia solani</name>
    <dbReference type="NCBI Taxonomy" id="456999"/>
    <lineage>
        <taxon>Eukaryota</taxon>
        <taxon>Fungi</taxon>
        <taxon>Dikarya</taxon>
        <taxon>Basidiomycota</taxon>
        <taxon>Agaricomycotina</taxon>
        <taxon>Agaricomycetes</taxon>
        <taxon>Cantharellales</taxon>
        <taxon>Ceratobasidiaceae</taxon>
        <taxon>Rhizoctonia</taxon>
    </lineage>
</organism>
<feature type="transmembrane region" description="Helical" evidence="2">
    <location>
        <begin position="585"/>
        <end position="604"/>
    </location>
</feature>
<name>A0A8H3CC25_9AGAM</name>
<dbReference type="AlphaFoldDB" id="A0A8H3CC25"/>
<reference evidence="3" key="1">
    <citation type="submission" date="2021-01" db="EMBL/GenBank/DDBJ databases">
        <authorList>
            <person name="Kaushik A."/>
        </authorList>
    </citation>
    <scope>NUCLEOTIDE SEQUENCE</scope>
    <source>
        <strain evidence="3">Type strain: AG8-Rh-89/</strain>
    </source>
</reference>
<protein>
    <submittedName>
        <fullName evidence="3">Uncharacterized protein</fullName>
    </submittedName>
</protein>
<evidence type="ECO:0000313" key="4">
    <source>
        <dbReference type="Proteomes" id="UP000663850"/>
    </source>
</evidence>